<dbReference type="Proteomes" id="UP000463939">
    <property type="component" value="Chromosome"/>
</dbReference>
<dbReference type="InterPro" id="IPR043128">
    <property type="entry name" value="Rev_trsase/Diguanyl_cyclase"/>
</dbReference>
<dbReference type="PROSITE" id="PS50887">
    <property type="entry name" value="GGDEF"/>
    <property type="match status" value="1"/>
</dbReference>
<gene>
    <name evidence="3" type="ORF">SFSGTM_00790</name>
</gene>
<dbReference type="PANTHER" id="PTHR46663">
    <property type="entry name" value="DIGUANYLATE CYCLASE DGCT-RELATED"/>
    <property type="match status" value="1"/>
</dbReference>
<dbReference type="Pfam" id="PF00990">
    <property type="entry name" value="GGDEF"/>
    <property type="match status" value="1"/>
</dbReference>
<dbReference type="SUPFAM" id="SSF55785">
    <property type="entry name" value="PYP-like sensor domain (PAS domain)"/>
    <property type="match status" value="1"/>
</dbReference>
<name>A0A809RKS6_9PROT</name>
<dbReference type="InterPro" id="IPR052163">
    <property type="entry name" value="DGC-Regulatory_Protein"/>
</dbReference>
<dbReference type="GO" id="GO:0003824">
    <property type="term" value="F:catalytic activity"/>
    <property type="evidence" value="ECO:0007669"/>
    <property type="project" value="UniProtKB-ARBA"/>
</dbReference>
<dbReference type="Gene3D" id="3.30.70.270">
    <property type="match status" value="1"/>
</dbReference>
<evidence type="ECO:0000259" key="2">
    <source>
        <dbReference type="PROSITE" id="PS50887"/>
    </source>
</evidence>
<keyword evidence="1" id="KW-1133">Transmembrane helix</keyword>
<dbReference type="CDD" id="cd00130">
    <property type="entry name" value="PAS"/>
    <property type="match status" value="1"/>
</dbReference>
<evidence type="ECO:0000313" key="3">
    <source>
        <dbReference type="EMBL" id="BBO99370.1"/>
    </source>
</evidence>
<dbReference type="SMART" id="SM00267">
    <property type="entry name" value="GGDEF"/>
    <property type="match status" value="1"/>
</dbReference>
<sequence>MAKLPYIEPTIRSIAGGLVTASVVLLYVSPDLKFIWLTILFFVSINLLQSSFTRFCLMEKVLKQFGFRSEMDEIKSLNKINAAHLATLNMLSEVVIKLSTDGKLIRLTESWNKLLGVEIFNITSCPCLGKPFTDFVEVEDRTALSQLLSQLKQNEISTLRFRMLRADLAENWVEGKFTLFVNNHEQSVIRGVLRDVTESNLQEKRIAHLAMHDALTNLPNRILLEERMEQAINQARRTEFKVALLFIDLDNFKQVNDVHGHEAGDQLLIAISNILKSNLRTSDTLARWGGDEFVVLLQGMQQVSEICNIAEKLMRAIENMDDDISKLVTLSIGAAIFPDDADTSHNLLQHADKALFFAKSQGRNNIQLYNNMN</sequence>
<keyword evidence="1" id="KW-0812">Transmembrane</keyword>
<dbReference type="SUPFAM" id="SSF55073">
    <property type="entry name" value="Nucleotide cyclase"/>
    <property type="match status" value="1"/>
</dbReference>
<reference evidence="4" key="1">
    <citation type="submission" date="2019-11" db="EMBL/GenBank/DDBJ databases">
        <title>Isolation and characterization of a novel species in the genus Sulfuriferula.</title>
        <authorList>
            <person name="Mochizuki J."/>
            <person name="Kojima H."/>
            <person name="Fukui M."/>
        </authorList>
    </citation>
    <scope>NUCLEOTIDE SEQUENCE [LARGE SCALE GENOMIC DNA]</scope>
    <source>
        <strain evidence="4">SGTM</strain>
    </source>
</reference>
<protein>
    <recommendedName>
        <fullName evidence="2">GGDEF domain-containing protein</fullName>
    </recommendedName>
</protein>
<dbReference type="InterPro" id="IPR021309">
    <property type="entry name" value="YgaP-like_TM"/>
</dbReference>
<dbReference type="FunFam" id="3.30.70.270:FF:000001">
    <property type="entry name" value="Diguanylate cyclase domain protein"/>
    <property type="match status" value="1"/>
</dbReference>
<dbReference type="NCBIfam" id="TIGR00254">
    <property type="entry name" value="GGDEF"/>
    <property type="match status" value="1"/>
</dbReference>
<dbReference type="PANTHER" id="PTHR46663:SF2">
    <property type="entry name" value="GGDEF DOMAIN-CONTAINING PROTEIN"/>
    <property type="match status" value="1"/>
</dbReference>
<keyword evidence="4" id="KW-1185">Reference proteome</keyword>
<feature type="domain" description="GGDEF" evidence="2">
    <location>
        <begin position="240"/>
        <end position="371"/>
    </location>
</feature>
<dbReference type="InterPro" id="IPR000160">
    <property type="entry name" value="GGDEF_dom"/>
</dbReference>
<dbReference type="AlphaFoldDB" id="A0A809RKS6"/>
<organism evidence="3 4">
    <name type="scientific">Sulfuriferula nivalis</name>
    <dbReference type="NCBI Taxonomy" id="2675298"/>
    <lineage>
        <taxon>Bacteria</taxon>
        <taxon>Pseudomonadati</taxon>
        <taxon>Pseudomonadota</taxon>
        <taxon>Betaproteobacteria</taxon>
        <taxon>Nitrosomonadales</taxon>
        <taxon>Sulfuricellaceae</taxon>
        <taxon>Sulfuriferula</taxon>
    </lineage>
</organism>
<dbReference type="Gene3D" id="6.10.140.1340">
    <property type="match status" value="1"/>
</dbReference>
<dbReference type="CDD" id="cd01949">
    <property type="entry name" value="GGDEF"/>
    <property type="match status" value="1"/>
</dbReference>
<dbReference type="InterPro" id="IPR035965">
    <property type="entry name" value="PAS-like_dom_sf"/>
</dbReference>
<dbReference type="InterPro" id="IPR000014">
    <property type="entry name" value="PAS"/>
</dbReference>
<feature type="transmembrane region" description="Helical" evidence="1">
    <location>
        <begin position="12"/>
        <end position="28"/>
    </location>
</feature>
<dbReference type="EMBL" id="AP021881">
    <property type="protein sequence ID" value="BBO99370.1"/>
    <property type="molecule type" value="Genomic_DNA"/>
</dbReference>
<dbReference type="KEGG" id="sniv:SFSGTM_00790"/>
<proteinExistence type="predicted"/>
<evidence type="ECO:0000313" key="4">
    <source>
        <dbReference type="Proteomes" id="UP000463939"/>
    </source>
</evidence>
<dbReference type="Gene3D" id="3.30.450.20">
    <property type="entry name" value="PAS domain"/>
    <property type="match status" value="1"/>
</dbReference>
<keyword evidence="1" id="KW-0472">Membrane</keyword>
<accession>A0A809RKS6</accession>
<dbReference type="Pfam" id="PF11127">
    <property type="entry name" value="YgaP-like_TM"/>
    <property type="match status" value="1"/>
</dbReference>
<feature type="transmembrane region" description="Helical" evidence="1">
    <location>
        <begin position="34"/>
        <end position="57"/>
    </location>
</feature>
<evidence type="ECO:0000256" key="1">
    <source>
        <dbReference type="SAM" id="Phobius"/>
    </source>
</evidence>
<dbReference type="InterPro" id="IPR029787">
    <property type="entry name" value="Nucleotide_cyclase"/>
</dbReference>